<protein>
    <submittedName>
        <fullName evidence="1">Uncharacterized protein</fullName>
    </submittedName>
</protein>
<dbReference type="EMBL" id="CM037151">
    <property type="protein sequence ID" value="KAH7843263.1"/>
    <property type="molecule type" value="Genomic_DNA"/>
</dbReference>
<keyword evidence="2" id="KW-1185">Reference proteome</keyword>
<comment type="caution">
    <text evidence="1">The sequence shown here is derived from an EMBL/GenBank/DDBJ whole genome shotgun (WGS) entry which is preliminary data.</text>
</comment>
<evidence type="ECO:0000313" key="1">
    <source>
        <dbReference type="EMBL" id="KAH7843263.1"/>
    </source>
</evidence>
<gene>
    <name evidence="1" type="ORF">Vadar_014499</name>
</gene>
<evidence type="ECO:0000313" key="2">
    <source>
        <dbReference type="Proteomes" id="UP000828048"/>
    </source>
</evidence>
<proteinExistence type="predicted"/>
<dbReference type="Proteomes" id="UP000828048">
    <property type="component" value="Chromosome 1"/>
</dbReference>
<organism evidence="1 2">
    <name type="scientific">Vaccinium darrowii</name>
    <dbReference type="NCBI Taxonomy" id="229202"/>
    <lineage>
        <taxon>Eukaryota</taxon>
        <taxon>Viridiplantae</taxon>
        <taxon>Streptophyta</taxon>
        <taxon>Embryophyta</taxon>
        <taxon>Tracheophyta</taxon>
        <taxon>Spermatophyta</taxon>
        <taxon>Magnoliopsida</taxon>
        <taxon>eudicotyledons</taxon>
        <taxon>Gunneridae</taxon>
        <taxon>Pentapetalae</taxon>
        <taxon>asterids</taxon>
        <taxon>Ericales</taxon>
        <taxon>Ericaceae</taxon>
        <taxon>Vaccinioideae</taxon>
        <taxon>Vaccinieae</taxon>
        <taxon>Vaccinium</taxon>
    </lineage>
</organism>
<sequence length="584" mass="65787">MIPRLYEAAMEGQVEILNEYVNQFDTELTENNNTVLHVAAQFSRLSCVECILQVCRPSLLHTRNCKHETPLHIAARAGNLGIVEALIERAKEIKSEGQTAQELLRAMNLDGDTPLHIAVQNVHLHVVTSLTEEDPDFSYPTNKAGESPLYLAVERAYYKMVVVILENCSSPRYSGPDGRTALHHAAMQDKIPAMALELLRWKPELIDKPDAHSWTPLHYAARCGNVQLVKEILRKNYLLAHIRTGDNDGGKTALHIAAAVGKVLVMKEILSACPECWETVDYTGHNILHIAADMQRKRVLKFILKMPWSSQLMNQKDNEGNTPLHLIAAFQVKGPAFMMKYNLGYWFSFNNKNLNPRELLRYQDFTLPYGCIASMRNILHNDRESLAKWKSARTTQMEERKKARQKSVNEKAEAASEMAKTHVIVATLIATLTFTASFTIPGGYKSDEGSEEGMAILVKKAAFKAFVIANTIAVLCSTSSVYLYLTGSAYIHRYLRARRYFIAYWLIHIAMVAMMVAFIMGTYSTLSLSLGVPIAVLGGIFFLIYFEELVFKTGIRKIWACRVRFQKATKERESELACVCCANL</sequence>
<reference evidence="1 2" key="1">
    <citation type="journal article" date="2021" name="Hortic Res">
        <title>High-quality reference genome and annotation aids understanding of berry development for evergreen blueberry (Vaccinium darrowii).</title>
        <authorList>
            <person name="Yu J."/>
            <person name="Hulse-Kemp A.M."/>
            <person name="Babiker E."/>
            <person name="Staton M."/>
        </authorList>
    </citation>
    <scope>NUCLEOTIDE SEQUENCE [LARGE SCALE GENOMIC DNA]</scope>
    <source>
        <strain evidence="2">cv. NJ 8807/NJ 8810</strain>
        <tissue evidence="1">Young leaf</tissue>
    </source>
</reference>
<accession>A0ACB7XQP2</accession>
<name>A0ACB7XQP2_9ERIC</name>